<dbReference type="Proteomes" id="UP000030742">
    <property type="component" value="Unassembled WGS sequence"/>
</dbReference>
<evidence type="ECO:0000256" key="7">
    <source>
        <dbReference type="ARBA" id="ARBA00023043"/>
    </source>
</evidence>
<evidence type="ECO:0000256" key="5">
    <source>
        <dbReference type="ARBA" id="ARBA00022737"/>
    </source>
</evidence>
<dbReference type="PROSITE" id="PS50088">
    <property type="entry name" value="ANK_REPEAT"/>
    <property type="match status" value="6"/>
</dbReference>
<dbReference type="InterPro" id="IPR052076">
    <property type="entry name" value="TRP_cation_channel"/>
</dbReference>
<evidence type="ECO:0000259" key="16">
    <source>
        <dbReference type="Pfam" id="PF00520"/>
    </source>
</evidence>
<proteinExistence type="predicted"/>
<keyword evidence="2" id="KW-0813">Transport</keyword>
<feature type="transmembrane region" description="Helical" evidence="15">
    <location>
        <begin position="621"/>
        <end position="641"/>
    </location>
</feature>
<keyword evidence="11" id="KW-0407">Ion channel</keyword>
<dbReference type="OrthoDB" id="341259at2759"/>
<evidence type="ECO:0000256" key="14">
    <source>
        <dbReference type="SAM" id="MobiDB-lite"/>
    </source>
</evidence>
<feature type="domain" description="Ion transport" evidence="16">
    <location>
        <begin position="565"/>
        <end position="751"/>
    </location>
</feature>
<dbReference type="SUPFAM" id="SSF48403">
    <property type="entry name" value="Ankyrin repeat"/>
    <property type="match status" value="1"/>
</dbReference>
<gene>
    <name evidence="17" type="ORF">D910_06717</name>
</gene>
<keyword evidence="8" id="KW-0406">Ion transport</keyword>
<evidence type="ECO:0000313" key="18">
    <source>
        <dbReference type="Proteomes" id="UP000030742"/>
    </source>
</evidence>
<keyword evidence="4 15" id="KW-0812">Transmembrane</keyword>
<dbReference type="Gene3D" id="1.25.40.20">
    <property type="entry name" value="Ankyrin repeat-containing domain"/>
    <property type="match status" value="3"/>
</dbReference>
<evidence type="ECO:0000256" key="15">
    <source>
        <dbReference type="SAM" id="Phobius"/>
    </source>
</evidence>
<dbReference type="STRING" id="77166.U4UFK8"/>
<evidence type="ECO:0000256" key="9">
    <source>
        <dbReference type="ARBA" id="ARBA00023136"/>
    </source>
</evidence>
<feature type="coiled-coil region" evidence="13">
    <location>
        <begin position="863"/>
        <end position="897"/>
    </location>
</feature>
<name>U4UFK8_DENPD</name>
<dbReference type="Pfam" id="PF00023">
    <property type="entry name" value="Ank"/>
    <property type="match status" value="1"/>
</dbReference>
<dbReference type="InterPro" id="IPR002110">
    <property type="entry name" value="Ankyrin_rpt"/>
</dbReference>
<keyword evidence="13" id="KW-0175">Coiled coil</keyword>
<organism evidence="17 18">
    <name type="scientific">Dendroctonus ponderosae</name>
    <name type="common">Mountain pine beetle</name>
    <dbReference type="NCBI Taxonomy" id="77166"/>
    <lineage>
        <taxon>Eukaryota</taxon>
        <taxon>Metazoa</taxon>
        <taxon>Ecdysozoa</taxon>
        <taxon>Arthropoda</taxon>
        <taxon>Hexapoda</taxon>
        <taxon>Insecta</taxon>
        <taxon>Pterygota</taxon>
        <taxon>Neoptera</taxon>
        <taxon>Endopterygota</taxon>
        <taxon>Coleoptera</taxon>
        <taxon>Polyphaga</taxon>
        <taxon>Cucujiformia</taxon>
        <taxon>Curculionidae</taxon>
        <taxon>Scolytinae</taxon>
        <taxon>Dendroctonus</taxon>
    </lineage>
</organism>
<keyword evidence="3" id="KW-0716">Sensory transduction</keyword>
<evidence type="ECO:0000256" key="8">
    <source>
        <dbReference type="ARBA" id="ARBA00023065"/>
    </source>
</evidence>
<feature type="transmembrane region" description="Helical" evidence="15">
    <location>
        <begin position="553"/>
        <end position="575"/>
    </location>
</feature>
<dbReference type="Pfam" id="PF13637">
    <property type="entry name" value="Ank_4"/>
    <property type="match status" value="1"/>
</dbReference>
<evidence type="ECO:0000256" key="13">
    <source>
        <dbReference type="SAM" id="Coils"/>
    </source>
</evidence>
<feature type="region of interest" description="Disordered" evidence="14">
    <location>
        <begin position="824"/>
        <end position="847"/>
    </location>
</feature>
<evidence type="ECO:0000313" key="17">
    <source>
        <dbReference type="EMBL" id="ERL89346.1"/>
    </source>
</evidence>
<keyword evidence="6 15" id="KW-1133">Transmembrane helix</keyword>
<feature type="transmembrane region" description="Helical" evidence="15">
    <location>
        <begin position="719"/>
        <end position="741"/>
    </location>
</feature>
<feature type="repeat" description="ANK" evidence="12">
    <location>
        <begin position="223"/>
        <end position="256"/>
    </location>
</feature>
<feature type="repeat" description="ANK" evidence="12">
    <location>
        <begin position="258"/>
        <end position="290"/>
    </location>
</feature>
<accession>U4UFK8</accession>
<keyword evidence="5" id="KW-0677">Repeat</keyword>
<dbReference type="GO" id="GO:0005216">
    <property type="term" value="F:monoatomic ion channel activity"/>
    <property type="evidence" value="ECO:0007669"/>
    <property type="project" value="InterPro"/>
</dbReference>
<dbReference type="InterPro" id="IPR005821">
    <property type="entry name" value="Ion_trans_dom"/>
</dbReference>
<dbReference type="Pfam" id="PF12796">
    <property type="entry name" value="Ank_2"/>
    <property type="match status" value="2"/>
</dbReference>
<evidence type="ECO:0000256" key="10">
    <source>
        <dbReference type="ARBA" id="ARBA00023180"/>
    </source>
</evidence>
<feature type="transmembrane region" description="Helical" evidence="15">
    <location>
        <begin position="487"/>
        <end position="510"/>
    </location>
</feature>
<evidence type="ECO:0000256" key="12">
    <source>
        <dbReference type="PROSITE-ProRule" id="PRU00023"/>
    </source>
</evidence>
<dbReference type="AlphaFoldDB" id="U4UFK8"/>
<evidence type="ECO:0000256" key="1">
    <source>
        <dbReference type="ARBA" id="ARBA00004141"/>
    </source>
</evidence>
<feature type="repeat" description="ANK" evidence="12">
    <location>
        <begin position="325"/>
        <end position="361"/>
    </location>
</feature>
<dbReference type="PANTHER" id="PTHR47143">
    <property type="entry name" value="TRANSIENT RECEPTOR POTENTIAL CATION CHANNEL PROTEIN PAINLESS"/>
    <property type="match status" value="1"/>
</dbReference>
<evidence type="ECO:0000256" key="3">
    <source>
        <dbReference type="ARBA" id="ARBA00022606"/>
    </source>
</evidence>
<feature type="repeat" description="ANK" evidence="12">
    <location>
        <begin position="362"/>
        <end position="394"/>
    </location>
</feature>
<dbReference type="PANTHER" id="PTHR47143:SF1">
    <property type="entry name" value="ION_TRANS DOMAIN-CONTAINING PROTEIN"/>
    <property type="match status" value="1"/>
</dbReference>
<evidence type="ECO:0000256" key="6">
    <source>
        <dbReference type="ARBA" id="ARBA00022989"/>
    </source>
</evidence>
<keyword evidence="9 15" id="KW-0472">Membrane</keyword>
<dbReference type="InterPro" id="IPR036770">
    <property type="entry name" value="Ankyrin_rpt-contain_sf"/>
</dbReference>
<dbReference type="PRINTS" id="PR01415">
    <property type="entry name" value="ANKYRIN"/>
</dbReference>
<evidence type="ECO:0000256" key="4">
    <source>
        <dbReference type="ARBA" id="ARBA00022692"/>
    </source>
</evidence>
<comment type="subcellular location">
    <subcellularLocation>
        <location evidence="1">Membrane</location>
        <topology evidence="1">Multi-pass membrane protein</topology>
    </subcellularLocation>
</comment>
<dbReference type="SMART" id="SM00248">
    <property type="entry name" value="ANK"/>
    <property type="match status" value="8"/>
</dbReference>
<protein>
    <recommendedName>
        <fullName evidence="16">Ion transport domain-containing protein</fullName>
    </recommendedName>
</protein>
<keyword evidence="10" id="KW-0325">Glycoprotein</keyword>
<feature type="repeat" description="ANK" evidence="12">
    <location>
        <begin position="291"/>
        <end position="315"/>
    </location>
</feature>
<dbReference type="PROSITE" id="PS50297">
    <property type="entry name" value="ANK_REP_REGION"/>
    <property type="match status" value="5"/>
</dbReference>
<reference evidence="17 18" key="1">
    <citation type="journal article" date="2013" name="Genome Biol.">
        <title>Draft genome of the mountain pine beetle, Dendroctonus ponderosae Hopkins, a major forest pest.</title>
        <authorList>
            <person name="Keeling C.I."/>
            <person name="Yuen M.M."/>
            <person name="Liao N.Y."/>
            <person name="Docking T.R."/>
            <person name="Chan S.K."/>
            <person name="Taylor G.A."/>
            <person name="Palmquist D.L."/>
            <person name="Jackman S.D."/>
            <person name="Nguyen A."/>
            <person name="Li M."/>
            <person name="Henderson H."/>
            <person name="Janes J.K."/>
            <person name="Zhao Y."/>
            <person name="Pandoh P."/>
            <person name="Moore R."/>
            <person name="Sperling F.A."/>
            <person name="Huber D.P."/>
            <person name="Birol I."/>
            <person name="Jones S.J."/>
            <person name="Bohlmann J."/>
        </authorList>
    </citation>
    <scope>NUCLEOTIDE SEQUENCE</scope>
</reference>
<feature type="transmembrane region" description="Helical" evidence="15">
    <location>
        <begin position="653"/>
        <end position="673"/>
    </location>
</feature>
<dbReference type="Pfam" id="PF00520">
    <property type="entry name" value="Ion_trans"/>
    <property type="match status" value="1"/>
</dbReference>
<feature type="repeat" description="ANK" evidence="12">
    <location>
        <begin position="153"/>
        <end position="185"/>
    </location>
</feature>
<evidence type="ECO:0000256" key="11">
    <source>
        <dbReference type="ARBA" id="ARBA00023303"/>
    </source>
</evidence>
<dbReference type="EMBL" id="KB632168">
    <property type="protein sequence ID" value="ERL89346.1"/>
    <property type="molecule type" value="Genomic_DNA"/>
</dbReference>
<dbReference type="GO" id="GO:0034703">
    <property type="term" value="C:cation channel complex"/>
    <property type="evidence" value="ECO:0007669"/>
    <property type="project" value="UniProtKB-ARBA"/>
</dbReference>
<evidence type="ECO:0000256" key="2">
    <source>
        <dbReference type="ARBA" id="ARBA00022448"/>
    </source>
</evidence>
<feature type="transmembrane region" description="Helical" evidence="15">
    <location>
        <begin position="587"/>
        <end position="609"/>
    </location>
</feature>
<keyword evidence="7 12" id="KW-0040">ANK repeat</keyword>
<sequence length="907" mass="102339">MQIRLRIDGHLFPGFPSTLSYDNATDIYESITGFNPVSLNYDSIITSLDDLNRYKSSKFRIPSEIEWHIIGPEYVKDLFKDANDIEVNIGFLWAAFLKRADLVGVFLELGADLSFHEPNYGLTALHLAAFAGCKSTTEFLLSQKECYVNLMYKCYSPLHCAAFGNNPEIASILLEAGANIDAISNDLQNNLEGVLHCAVRSKAVDCLELLCTKGANVNQLDSCGRTAIHLAAELGSAECLRILVQAKGANIDYQTKEKQHTALHVAAQQRHVNCVDVLLDYGALPNIVDYKHRTPLHLAAKSQSNECVKLLLQKGKTNPNLPDANQRMPLHLSVAEPHQTINCVTMKTLLRFGADVNAKDSKGCTPLHLAATNELPKYVETLILHNADITATCDGGVTALGMIYRKTPASMDTIRKKLDECIVLKSQDCSSRESELEVNFTPILQHCYPNEIEFLKTLLVEGQKELLLHPVCRAFLHLKWKKIRKIFVFRAIWSFLLVLLMSSFVLMGLAKHCYNVSKNITLTTYDLDRDLCINHSFAGSFIVAHPFILELQWYLMLILALAIVVRKLCAISAYSSFIQYFRSMQNLLDWSTVVVVFLISFIYTGRTYIWQNHVCAFGVLIVWYNFFYLLGQFPFFGTYIAMYSSVQKEFLKLLLIFSCLLMGFNVSFCVLFPNSQLFPNVYIGFITVLAMAIGEANLDLITDPNKQDEIFMLRGSAQFIYAIFITCVTIILLNLLVGIAVHDIQGLKKTAKLTKLTKATELISCVDRALFANYFDKIFLPEVWRWSTLISTNGYYAVTVKIYNHQQGLLPSDIIHAAYEVARKHKKRNRSSKSHDQGKISMAPREQLSRKISSKNFANEVDVSGLQKDVRNLSNQVANMKEMLESHQRLMEQILRSVNAGDKGIYF</sequence>
<feature type="transmembrane region" description="Helical" evidence="15">
    <location>
        <begin position="679"/>
        <end position="698"/>
    </location>
</feature>